<accession>W4I877</accession>
<feature type="coiled-coil region" evidence="1">
    <location>
        <begin position="1061"/>
        <end position="1088"/>
    </location>
</feature>
<feature type="non-terminal residue" evidence="8">
    <location>
        <position position="1557"/>
    </location>
</feature>
<dbReference type="InterPro" id="IPR029210">
    <property type="entry name" value="PfEMP1_NTS"/>
</dbReference>
<feature type="domain" description="Duffy-antigen binding" evidence="4">
    <location>
        <begin position="128"/>
        <end position="309"/>
    </location>
</feature>
<dbReference type="GO" id="GO:0046789">
    <property type="term" value="F:host cell surface receptor binding"/>
    <property type="evidence" value="ECO:0007669"/>
    <property type="project" value="InterPro"/>
</dbReference>
<reference evidence="8 9" key="1">
    <citation type="submission" date="2013-02" db="EMBL/GenBank/DDBJ databases">
        <title>The Genome Annotation of Plasmodium falciparum NF135/5.C10.</title>
        <authorList>
            <consortium name="The Broad Institute Genome Sequencing Platform"/>
            <consortium name="The Broad Institute Genome Sequencing Center for Infectious Disease"/>
            <person name="Neafsey D."/>
            <person name="Hoffman S."/>
            <person name="Volkman S."/>
            <person name="Rosenthal P."/>
            <person name="Walker B."/>
            <person name="Young S.K."/>
            <person name="Zeng Q."/>
            <person name="Gargeya S."/>
            <person name="Fitzgerald M."/>
            <person name="Haas B."/>
            <person name="Abouelleil A."/>
            <person name="Allen A.W."/>
            <person name="Alvarado L."/>
            <person name="Arachchi H.M."/>
            <person name="Berlin A.M."/>
            <person name="Chapman S.B."/>
            <person name="Gainer-Dewar J."/>
            <person name="Goldberg J."/>
            <person name="Griggs A."/>
            <person name="Gujja S."/>
            <person name="Hansen M."/>
            <person name="Howarth C."/>
            <person name="Imamovic A."/>
            <person name="Ireland A."/>
            <person name="Larimer J."/>
            <person name="McCowan C."/>
            <person name="Murphy C."/>
            <person name="Pearson M."/>
            <person name="Poon T.W."/>
            <person name="Priest M."/>
            <person name="Roberts A."/>
            <person name="Saif S."/>
            <person name="Shea T."/>
            <person name="Sisk P."/>
            <person name="Sykes S."/>
            <person name="Wortman J."/>
            <person name="Nusbaum C."/>
            <person name="Birren B."/>
        </authorList>
    </citation>
    <scope>NUCLEOTIDE SEQUENCE [LARGE SCALE GENOMIC DNA]</scope>
    <source>
        <strain evidence="8 9">NF135/5.C10</strain>
    </source>
</reference>
<dbReference type="Pfam" id="PF03011">
    <property type="entry name" value="PFEMP"/>
    <property type="match status" value="1"/>
</dbReference>
<dbReference type="Pfam" id="PF05424">
    <property type="entry name" value="Duffy_binding"/>
    <property type="match status" value="3"/>
</dbReference>
<dbReference type="Pfam" id="PF22672">
    <property type="entry name" value="DBL_C"/>
    <property type="match status" value="1"/>
</dbReference>
<protein>
    <recommendedName>
        <fullName evidence="10">Erythrocyte membrane protein 1</fullName>
    </recommendedName>
</protein>
<evidence type="ECO:0000259" key="3">
    <source>
        <dbReference type="Pfam" id="PF03011"/>
    </source>
</evidence>
<evidence type="ECO:0000259" key="6">
    <source>
        <dbReference type="Pfam" id="PF21807"/>
    </source>
</evidence>
<dbReference type="Gene3D" id="1.20.58.830">
    <property type="match status" value="2"/>
</dbReference>
<feature type="domain" description="Plasmodium falciparum erythrocyte membrane protein-1 N-terminal segment" evidence="5">
    <location>
        <begin position="23"/>
        <end position="56"/>
    </location>
</feature>
<feature type="domain" description="Duffy-binding-like" evidence="7">
    <location>
        <begin position="313"/>
        <end position="468"/>
    </location>
</feature>
<dbReference type="SUPFAM" id="SSF140924">
    <property type="entry name" value="Duffy binding domain-like"/>
    <property type="match status" value="4"/>
</dbReference>
<reference evidence="8 9" key="2">
    <citation type="submission" date="2013-02" db="EMBL/GenBank/DDBJ databases">
        <title>The Genome Sequence of Plasmodium falciparum NF135/5.C10.</title>
        <authorList>
            <consortium name="The Broad Institute Genome Sequencing Platform"/>
            <consortium name="The Broad Institute Genome Sequencing Center for Infectious Disease"/>
            <person name="Neafsey D."/>
            <person name="Cheeseman I."/>
            <person name="Volkman S."/>
            <person name="Adams J."/>
            <person name="Walker B."/>
            <person name="Young S.K."/>
            <person name="Zeng Q."/>
            <person name="Gargeya S."/>
            <person name="Fitzgerald M."/>
            <person name="Haas B."/>
            <person name="Abouelleil A."/>
            <person name="Alvarado L."/>
            <person name="Arachchi H.M."/>
            <person name="Berlin A.M."/>
            <person name="Chapman S.B."/>
            <person name="Dewar J."/>
            <person name="Goldberg J."/>
            <person name="Griggs A."/>
            <person name="Gujja S."/>
            <person name="Hansen M."/>
            <person name="Howarth C."/>
            <person name="Imamovic A."/>
            <person name="Larimer J."/>
            <person name="McCowan C."/>
            <person name="Murphy C."/>
            <person name="Neiman D."/>
            <person name="Pearson M."/>
            <person name="Priest M."/>
            <person name="Roberts A."/>
            <person name="Saif S."/>
            <person name="Shea T."/>
            <person name="Sisk P."/>
            <person name="Sykes S."/>
            <person name="Wortman J."/>
            <person name="Nusbaum C."/>
            <person name="Birren B."/>
        </authorList>
    </citation>
    <scope>NUCLEOTIDE SEQUENCE [LARGE SCALE GENOMIC DNA]</scope>
    <source>
        <strain evidence="8 9">NF135/5.C10</strain>
    </source>
</reference>
<feature type="region of interest" description="Disordered" evidence="2">
    <location>
        <begin position="1153"/>
        <end position="1187"/>
    </location>
</feature>
<dbReference type="Pfam" id="PF15447">
    <property type="entry name" value="NTS"/>
    <property type="match status" value="1"/>
</dbReference>
<sequence>MGKSYSKEEPKIVVPNDTYNSPRNVLENIGKVIKDKATSVAKKHEHFLKGQLENASFCGAYCKWIGVPKYGSTDPCDLYHMRHTNLLDKFLKERDPCHGRNQKRFGENEGFECSKSRIKGNENNSDGGSCAPPRRRHICDKNLEALTVANTKNSNDLLGNILVTAKYEGESIVKNHPHKGTSDVCTALARSFADIGDIVRGKDMFLPNKDDKIEKSLRAIFKNIHDKLKVDVKSHYADHDKSGNYYKLREHWWIANRDQVWKAITCSAPYHPGYFRQSKDNKQLFSNSKCGHKQGNVPTNLDYVPQFLRWFDEWAEEFCRKRNIKLENVQKACRDDSKELYCSHNGYNCRKTIRNEDICSRDSKCTGCSVKCSLYEIWLEKQQNEFEKQKDKYTKEIKSYPSKTVISNNNINNEYYDEFYKKLKDDKYETLEKFLNLLNEGKYCKEKMKEKSSINFNSGVDKIFSHSKHCKVCPYCGVDCSTGTCIEKQSDSNCKNKVKYERPEDVQTTEINVLYSGDKRGDISEKLNEFCTNPDNYKGKKNQKWECYYENSENNRCKMENNSENNRASEKITQFHNFFELWVTYLLTETIKWNDKLKTCINNTYFTNCNNECNKNCVCFDRWVKQKEGEWNSIKNLFPKEHDIPKEYNININDLFYSFFFQVLNDLNQGEAKWKELTEELKKKITSSKGKADGKNSEGAIKVLFDHLKDIAEKCIHNNSNESCETSTNRTPNPCANTTGAVSVTKSVMQLASEMQKKANETMLKNSRNGNDKDESVLKGDIKNAKFKNGPNPSNLNGVCSITKEYTNDIRGSKNGGPCTGKDNEELRFKIGTTWKTKGHLQITDAHLFLPPRREHFCTSNLEKLNVDYVIKNDNINASFLVDVLLAANKQVEHTMKGYKFENDNEGKCRALCRSFADLGDIIKGTDMWEKNSGEQTTQRKLKEIFGKIKKELKEKLNDKYQDDTEGNKYINLRKDWWEANRDEIWKAMKCQTTPSDTFPCSGTDSGIPFDDYIPQRLRWMTEWAEWYCKEQSRLYGELVKKCQGCKDKGDKDCIHCTEACKEYTKVVREWENQWKKMEEKYSKLYKQATTNTDIDEKNKDADVLKFLKQLHKENGGGKSGKSDTVYSTAAGYVHQEATMNCHTQNQFCEKKNGVKPSNGREDNEYAFRPQPHDHEKECNCQSRNREPPPLRRLLRLPRYLLRRRPHRLRPLRRGLRSGQVVRGGQVVQVVAVGRVRGRSDRHFVVGEEESETAAEEEVEEDKDGHDDDDDDHEEPPIIRRNPCAQSGRVQSAKAVMQIAKHFKGMARVEAKGRSGGLHNLEGDISKAYFRNGGNGSELKGNICKIDNKYSNDIRGTAGGPCTGKGNRFSIGEMWSHGNFVTENHKDVYMPPRRQHFCTSNLEKLNMNNVTSSSNVNASFLVDVLLAANKEAERSKDYYENKDHLDACRAIRYSFADLGDIIRGRDMWDKDKGSTDMQNNLKTIFKNIYETIGHNNGKYKDKDKYLDLRNDWWSANRHHVWKAMQCPTKNGKKFQCGPIPYDDYIPQRLRWMTEWVE</sequence>
<dbReference type="Gene3D" id="1.20.1310.20">
    <property type="entry name" value="Duffy-antigen binding domain"/>
    <property type="match status" value="3"/>
</dbReference>
<dbReference type="InterPro" id="IPR049158">
    <property type="entry name" value="PfEMP1_CIDRalpha1_dom"/>
</dbReference>
<dbReference type="Proteomes" id="UP000019114">
    <property type="component" value="Unassembled WGS sequence"/>
</dbReference>
<organism evidence="8 9">
    <name type="scientific">Plasmodium falciparum NF135/5.C10</name>
    <dbReference type="NCBI Taxonomy" id="1036726"/>
    <lineage>
        <taxon>Eukaryota</taxon>
        <taxon>Sar</taxon>
        <taxon>Alveolata</taxon>
        <taxon>Apicomplexa</taxon>
        <taxon>Aconoidasida</taxon>
        <taxon>Haemosporida</taxon>
        <taxon>Plasmodiidae</taxon>
        <taxon>Plasmodium</taxon>
        <taxon>Plasmodium (Laverania)</taxon>
    </lineage>
</organism>
<evidence type="ECO:0000256" key="2">
    <source>
        <dbReference type="SAM" id="MobiDB-lite"/>
    </source>
</evidence>
<feature type="compositionally biased region" description="Acidic residues" evidence="2">
    <location>
        <begin position="1247"/>
        <end position="1274"/>
    </location>
</feature>
<feature type="region of interest" description="Disordered" evidence="2">
    <location>
        <begin position="1246"/>
        <end position="1291"/>
    </location>
</feature>
<evidence type="ECO:0000313" key="9">
    <source>
        <dbReference type="Proteomes" id="UP000019114"/>
    </source>
</evidence>
<dbReference type="FunFam" id="1.20.58.1930:FF:000002">
    <property type="entry name" value="Erythrocyte membrane protein 1, PfEMP1"/>
    <property type="match status" value="1"/>
</dbReference>
<evidence type="ECO:0008006" key="10">
    <source>
        <dbReference type="Google" id="ProtNLM"/>
    </source>
</evidence>
<evidence type="ECO:0000259" key="4">
    <source>
        <dbReference type="Pfam" id="PF05424"/>
    </source>
</evidence>
<dbReference type="InterPro" id="IPR054595">
    <property type="entry name" value="DBL_C"/>
</dbReference>
<evidence type="ECO:0000259" key="7">
    <source>
        <dbReference type="Pfam" id="PF22672"/>
    </source>
</evidence>
<feature type="domain" description="Duffy-binding-like" evidence="3">
    <location>
        <begin position="578"/>
        <end position="722"/>
    </location>
</feature>
<dbReference type="FunFam" id="1.20.1310.20:FF:000003">
    <property type="entry name" value="Erythrocyte membrane protein 1, PfEMP1"/>
    <property type="match status" value="1"/>
</dbReference>
<gene>
    <name evidence="8" type="ORF">PFNF135_06288</name>
</gene>
<keyword evidence="1" id="KW-0175">Coiled coil</keyword>
<dbReference type="Gene3D" id="1.20.58.1930">
    <property type="match status" value="1"/>
</dbReference>
<feature type="domain" description="Duffy-antigen binding" evidence="4">
    <location>
        <begin position="849"/>
        <end position="1019"/>
    </location>
</feature>
<dbReference type="InterPro" id="IPR042202">
    <property type="entry name" value="Duffy-ag-bd_sf"/>
</dbReference>
<dbReference type="InterPro" id="IPR008602">
    <property type="entry name" value="Duffy-antigen-binding"/>
</dbReference>
<evidence type="ECO:0000256" key="1">
    <source>
        <dbReference type="SAM" id="Coils"/>
    </source>
</evidence>
<dbReference type="FunFam" id="1.20.58.830:FF:000005">
    <property type="entry name" value="Erythrocyte membrane protein 1, PfEMP1"/>
    <property type="match status" value="1"/>
</dbReference>
<feature type="domain" description="Duffy-antigen binding" evidence="4">
    <location>
        <begin position="1388"/>
        <end position="1550"/>
    </location>
</feature>
<evidence type="ECO:0000313" key="8">
    <source>
        <dbReference type="EMBL" id="ETW39335.1"/>
    </source>
</evidence>
<proteinExistence type="predicted"/>
<dbReference type="GO" id="GO:0016020">
    <property type="term" value="C:membrane"/>
    <property type="evidence" value="ECO:0007669"/>
    <property type="project" value="InterPro"/>
</dbReference>
<dbReference type="EMBL" id="KI926210">
    <property type="protein sequence ID" value="ETW39335.1"/>
    <property type="molecule type" value="Genomic_DNA"/>
</dbReference>
<evidence type="ECO:0000259" key="5">
    <source>
        <dbReference type="Pfam" id="PF15447"/>
    </source>
</evidence>
<name>W4I877_PLAFA</name>
<feature type="domain" description="PfEMP1 CIDRalpha1" evidence="6">
    <location>
        <begin position="509"/>
        <end position="566"/>
    </location>
</feature>
<dbReference type="InterPro" id="IPR004258">
    <property type="entry name" value="DBL"/>
</dbReference>
<dbReference type="Pfam" id="PF21807">
    <property type="entry name" value="PfEMP1_CIDRalpha1_dom"/>
    <property type="match status" value="1"/>
</dbReference>